<comment type="caution">
    <text evidence="1">The sequence shown here is derived from an EMBL/GenBank/DDBJ whole genome shotgun (WGS) entry which is preliminary data.</text>
</comment>
<protein>
    <recommendedName>
        <fullName evidence="2">SPFH domain-containing protein</fullName>
    </recommendedName>
</protein>
<organism evidence="1">
    <name type="scientific">bioreactor metagenome</name>
    <dbReference type="NCBI Taxonomy" id="1076179"/>
    <lineage>
        <taxon>unclassified sequences</taxon>
        <taxon>metagenomes</taxon>
        <taxon>ecological metagenomes</taxon>
    </lineage>
</organism>
<dbReference type="PANTHER" id="PTHR43446">
    <property type="entry name" value="MEMBRANE PROTEIN-RELATED"/>
    <property type="match status" value="1"/>
</dbReference>
<dbReference type="EMBL" id="VSSQ01097344">
    <property type="protein sequence ID" value="MPN40742.1"/>
    <property type="molecule type" value="Genomic_DNA"/>
</dbReference>
<evidence type="ECO:0008006" key="2">
    <source>
        <dbReference type="Google" id="ProtNLM"/>
    </source>
</evidence>
<sequence>MVEMALNSLNENEIVKLDDEKKAAMVSNLLVVLCGNKDAQPVVNSGNIN</sequence>
<reference evidence="1" key="1">
    <citation type="submission" date="2019-08" db="EMBL/GenBank/DDBJ databases">
        <authorList>
            <person name="Kucharzyk K."/>
            <person name="Murdoch R.W."/>
            <person name="Higgins S."/>
            <person name="Loffler F."/>
        </authorList>
    </citation>
    <scope>NUCLEOTIDE SEQUENCE</scope>
</reference>
<dbReference type="AlphaFoldDB" id="A0A645HQM0"/>
<accession>A0A645HQM0</accession>
<proteinExistence type="predicted"/>
<name>A0A645HQM0_9ZZZZ</name>
<gene>
    <name evidence="1" type="ORF">SDC9_188281</name>
</gene>
<dbReference type="PANTHER" id="PTHR43446:SF1">
    <property type="entry name" value="BAND 7 DOMAIN-CONTAINING PROTEIN"/>
    <property type="match status" value="1"/>
</dbReference>
<evidence type="ECO:0000313" key="1">
    <source>
        <dbReference type="EMBL" id="MPN40742.1"/>
    </source>
</evidence>